<dbReference type="FunFam" id="3.40.50.1000:FF:000055">
    <property type="entry name" value="Haloacid dehalogenase-like hydrolase family protein"/>
    <property type="match status" value="1"/>
</dbReference>
<keyword evidence="3" id="KW-0479">Metal-binding</keyword>
<dbReference type="InterPro" id="IPR036412">
    <property type="entry name" value="HAD-like_sf"/>
</dbReference>
<dbReference type="InterPro" id="IPR023214">
    <property type="entry name" value="HAD_sf"/>
</dbReference>
<dbReference type="Proteomes" id="UP000030665">
    <property type="component" value="Unassembled WGS sequence"/>
</dbReference>
<evidence type="ECO:0000256" key="7">
    <source>
        <dbReference type="ARBA" id="ARBA00066578"/>
    </source>
</evidence>
<dbReference type="SUPFAM" id="SSF56784">
    <property type="entry name" value="HAD-like"/>
    <property type="match status" value="1"/>
</dbReference>
<evidence type="ECO:0000256" key="6">
    <source>
        <dbReference type="ARBA" id="ARBA00052504"/>
    </source>
</evidence>
<gene>
    <name evidence="9" type="ORF">TTRE_0000230201</name>
</gene>
<sequence length="233" mass="26637">MPVKPVKPVSHVIFDNDGLLLNTEIFYEEAYNRVIKRYGKGEFTWEMKLRQMGRPQEIALQMAIDEFKLPISLDEMIKETDAYLMERYPSSQLMPGAERLIRHLHKHNVPMALCTASKRKYFLLKTSHHKDLYKLFNHVVCIPEEPEIKHGKPSGESYLFCASRFPDPAPCPSSVLVFEDSVNGVQAALNAGMQVVMVPDPRMAPESRLLATQCLNSLLEFRPETFGLPAFQQ</sequence>
<dbReference type="NCBIfam" id="TIGR01509">
    <property type="entry name" value="HAD-SF-IA-v3"/>
    <property type="match status" value="1"/>
</dbReference>
<comment type="catalytic activity">
    <reaction evidence="6">
        <text>psi-UMP + H2O = pseudouridine + phosphate</text>
        <dbReference type="Rhea" id="RHEA:10944"/>
        <dbReference type="ChEBI" id="CHEBI:15377"/>
        <dbReference type="ChEBI" id="CHEBI:17802"/>
        <dbReference type="ChEBI" id="CHEBI:43474"/>
        <dbReference type="ChEBI" id="CHEBI:58380"/>
        <dbReference type="EC" id="3.1.3.96"/>
    </reaction>
</comment>
<keyword evidence="5" id="KW-0460">Magnesium</keyword>
<evidence type="ECO:0000313" key="9">
    <source>
        <dbReference type="EMBL" id="CDW54033.1"/>
    </source>
</evidence>
<name>A0A077Z2W0_TRITR</name>
<dbReference type="OrthoDB" id="40579at2759"/>
<evidence type="ECO:0000256" key="8">
    <source>
        <dbReference type="ARBA" id="ARBA00083904"/>
    </source>
</evidence>
<protein>
    <recommendedName>
        <fullName evidence="7">pseudouridine 5'-phosphatase</fullName>
        <ecNumber evidence="7">3.1.3.96</ecNumber>
    </recommendedName>
    <alternativeName>
        <fullName evidence="8">Pseudouridine-5'-monophosphatase</fullName>
    </alternativeName>
</protein>
<dbReference type="FunFam" id="1.10.150.240:FF:000001">
    <property type="entry name" value="Haloacid dehalogenase-like hydrolase domain"/>
    <property type="match status" value="1"/>
</dbReference>
<comment type="similarity">
    <text evidence="2">Belongs to the HAD-like hydrolase superfamily. CbbY/CbbZ/Gph/YieH family.</text>
</comment>
<reference evidence="9" key="2">
    <citation type="submission" date="2014-03" db="EMBL/GenBank/DDBJ databases">
        <title>The whipworm genome and dual-species transcriptomics of an intimate host-pathogen interaction.</title>
        <authorList>
            <person name="Foth B.J."/>
            <person name="Tsai I.J."/>
            <person name="Reid A.J."/>
            <person name="Bancroft A.J."/>
            <person name="Nichol S."/>
            <person name="Tracey A."/>
            <person name="Holroyd N."/>
            <person name="Cotton J.A."/>
            <person name="Stanley E.J."/>
            <person name="Zarowiecki M."/>
            <person name="Liu J.Z."/>
            <person name="Huckvale T."/>
            <person name="Cooper P.J."/>
            <person name="Grencis R.K."/>
            <person name="Berriman M."/>
        </authorList>
    </citation>
    <scope>NUCLEOTIDE SEQUENCE [LARGE SCALE GENOMIC DNA]</scope>
</reference>
<dbReference type="Gene3D" id="3.40.50.1000">
    <property type="entry name" value="HAD superfamily/HAD-like"/>
    <property type="match status" value="1"/>
</dbReference>
<dbReference type="AlphaFoldDB" id="A0A077Z2W0"/>
<evidence type="ECO:0000256" key="3">
    <source>
        <dbReference type="ARBA" id="ARBA00022723"/>
    </source>
</evidence>
<evidence type="ECO:0000256" key="4">
    <source>
        <dbReference type="ARBA" id="ARBA00022801"/>
    </source>
</evidence>
<dbReference type="GO" id="GO:1990738">
    <property type="term" value="F:pseudouridine 5'-phosphatase activity"/>
    <property type="evidence" value="ECO:0007669"/>
    <property type="project" value="UniProtKB-EC"/>
</dbReference>
<dbReference type="SFLD" id="SFLDS00003">
    <property type="entry name" value="Haloacid_Dehalogenase"/>
    <property type="match status" value="1"/>
</dbReference>
<dbReference type="PANTHER" id="PTHR18901:SF38">
    <property type="entry name" value="PSEUDOURIDINE-5'-PHOSPHATASE"/>
    <property type="match status" value="1"/>
</dbReference>
<dbReference type="STRING" id="36087.A0A077Z2W0"/>
<proteinExistence type="inferred from homology"/>
<organism evidence="9 10">
    <name type="scientific">Trichuris trichiura</name>
    <name type="common">Whipworm</name>
    <name type="synonym">Trichocephalus trichiurus</name>
    <dbReference type="NCBI Taxonomy" id="36087"/>
    <lineage>
        <taxon>Eukaryota</taxon>
        <taxon>Metazoa</taxon>
        <taxon>Ecdysozoa</taxon>
        <taxon>Nematoda</taxon>
        <taxon>Enoplea</taxon>
        <taxon>Dorylaimia</taxon>
        <taxon>Trichinellida</taxon>
        <taxon>Trichuridae</taxon>
        <taxon>Trichuris</taxon>
    </lineage>
</organism>
<dbReference type="Gene3D" id="1.10.150.240">
    <property type="entry name" value="Putative phosphatase, domain 2"/>
    <property type="match status" value="1"/>
</dbReference>
<keyword evidence="4" id="KW-0378">Hydrolase</keyword>
<evidence type="ECO:0000256" key="5">
    <source>
        <dbReference type="ARBA" id="ARBA00022842"/>
    </source>
</evidence>
<comment type="cofactor">
    <cofactor evidence="1">
        <name>Mg(2+)</name>
        <dbReference type="ChEBI" id="CHEBI:18420"/>
    </cofactor>
</comment>
<dbReference type="Pfam" id="PF13419">
    <property type="entry name" value="HAD_2"/>
    <property type="match status" value="1"/>
</dbReference>
<reference evidence="9" key="1">
    <citation type="submission" date="2014-01" db="EMBL/GenBank/DDBJ databases">
        <authorList>
            <person name="Aslett M."/>
        </authorList>
    </citation>
    <scope>NUCLEOTIDE SEQUENCE</scope>
</reference>
<evidence type="ECO:0000313" key="10">
    <source>
        <dbReference type="Proteomes" id="UP000030665"/>
    </source>
</evidence>
<dbReference type="SFLD" id="SFLDG01129">
    <property type="entry name" value="C1.5:_HAD__Beta-PGM__Phosphata"/>
    <property type="match status" value="1"/>
</dbReference>
<dbReference type="InterPro" id="IPR023198">
    <property type="entry name" value="PGP-like_dom2"/>
</dbReference>
<evidence type="ECO:0000256" key="2">
    <source>
        <dbReference type="ARBA" id="ARBA00006171"/>
    </source>
</evidence>
<dbReference type="PANTHER" id="PTHR18901">
    <property type="entry name" value="2-DEOXYGLUCOSE-6-PHOSPHATE PHOSPHATASE 2"/>
    <property type="match status" value="1"/>
</dbReference>
<evidence type="ECO:0000256" key="1">
    <source>
        <dbReference type="ARBA" id="ARBA00001946"/>
    </source>
</evidence>
<dbReference type="EC" id="3.1.3.96" evidence="7"/>
<dbReference type="InterPro" id="IPR041492">
    <property type="entry name" value="HAD_2"/>
</dbReference>
<dbReference type="EMBL" id="HG805878">
    <property type="protein sequence ID" value="CDW54033.1"/>
    <property type="molecule type" value="Genomic_DNA"/>
</dbReference>
<dbReference type="GO" id="GO:0046872">
    <property type="term" value="F:metal ion binding"/>
    <property type="evidence" value="ECO:0007669"/>
    <property type="project" value="UniProtKB-KW"/>
</dbReference>
<accession>A0A077Z2W0</accession>
<keyword evidence="10" id="KW-1185">Reference proteome</keyword>
<dbReference type="InterPro" id="IPR006439">
    <property type="entry name" value="HAD-SF_hydro_IA"/>
</dbReference>